<dbReference type="PANTHER" id="PTHR38767">
    <property type="entry name" value="DNA POLYMERASE III SUBUNIT CHI"/>
    <property type="match status" value="1"/>
</dbReference>
<dbReference type="GO" id="GO:0006260">
    <property type="term" value="P:DNA replication"/>
    <property type="evidence" value="ECO:0007669"/>
    <property type="project" value="InterPro"/>
</dbReference>
<dbReference type="InterPro" id="IPR036768">
    <property type="entry name" value="PolIII_chi_sf"/>
</dbReference>
<keyword evidence="1" id="KW-0808">Transferase</keyword>
<dbReference type="HOGENOM" id="CLU_131584_2_1_6"/>
<sequence>MTRVTFYVLAQGAVSDRHQFACRLTEKAVNQGSKVMIATNDASETKVLDELLWQFRAESFVPHHTYGDTLESPVLLSHDGDDIQQHDLLINLRRNIPGAFSRFARLVEIVIQDPADKQLSRKHFTYFKERGYEIETHNIG</sequence>
<dbReference type="GO" id="GO:0003887">
    <property type="term" value="F:DNA-directed DNA polymerase activity"/>
    <property type="evidence" value="ECO:0007669"/>
    <property type="project" value="UniProtKB-EC"/>
</dbReference>
<keyword evidence="2" id="KW-1185">Reference proteome</keyword>
<dbReference type="Proteomes" id="UP000009080">
    <property type="component" value="Chromosome"/>
</dbReference>
<gene>
    <name evidence="1" type="primary">holC</name>
    <name evidence="1" type="ordered locus">TERTU_2718</name>
</gene>
<dbReference type="KEGG" id="ttu:TERTU_2718"/>
<dbReference type="GO" id="GO:0032298">
    <property type="term" value="P:positive regulation of DNA-templated DNA replication initiation"/>
    <property type="evidence" value="ECO:0007669"/>
    <property type="project" value="TreeGrafter"/>
</dbReference>
<dbReference type="RefSeq" id="WP_015818274.1">
    <property type="nucleotide sequence ID" value="NC_012997.1"/>
</dbReference>
<keyword evidence="1" id="KW-0548">Nucleotidyltransferase</keyword>
<dbReference type="OrthoDB" id="5297568at2"/>
<dbReference type="eggNOG" id="COG2927">
    <property type="taxonomic scope" value="Bacteria"/>
</dbReference>
<dbReference type="STRING" id="377629.TERTU_2718"/>
<protein>
    <submittedName>
        <fullName evidence="1">DNA polymerase III subunit chi</fullName>
        <ecNumber evidence="1">2.7.7.7</ecNumber>
    </submittedName>
</protein>
<proteinExistence type="predicted"/>
<evidence type="ECO:0000313" key="1">
    <source>
        <dbReference type="EMBL" id="ACR12162.1"/>
    </source>
</evidence>
<organism evidence="1 2">
    <name type="scientific">Teredinibacter turnerae (strain ATCC 39867 / T7901)</name>
    <dbReference type="NCBI Taxonomy" id="377629"/>
    <lineage>
        <taxon>Bacteria</taxon>
        <taxon>Pseudomonadati</taxon>
        <taxon>Pseudomonadota</taxon>
        <taxon>Gammaproteobacteria</taxon>
        <taxon>Cellvibrionales</taxon>
        <taxon>Cellvibrionaceae</taxon>
        <taxon>Teredinibacter</taxon>
    </lineage>
</organism>
<evidence type="ECO:0000313" key="2">
    <source>
        <dbReference type="Proteomes" id="UP000009080"/>
    </source>
</evidence>
<dbReference type="AlphaFoldDB" id="C5BMG7"/>
<reference evidence="1 2" key="1">
    <citation type="journal article" date="2009" name="PLoS ONE">
        <title>The complete genome of Teredinibacter turnerae T7901: an intracellular endosymbiont of marine wood-boring bivalves (shipworms).</title>
        <authorList>
            <person name="Yang J.C."/>
            <person name="Madupu R."/>
            <person name="Durkin A.S."/>
            <person name="Ekborg N.A."/>
            <person name="Pedamallu C.S."/>
            <person name="Hostetler J.B."/>
            <person name="Radune D."/>
            <person name="Toms B.S."/>
            <person name="Henrissat B."/>
            <person name="Coutinho P.M."/>
            <person name="Schwarz S."/>
            <person name="Field L."/>
            <person name="Trindade-Silva A.E."/>
            <person name="Soares C.A.G."/>
            <person name="Elshahawi S."/>
            <person name="Hanora A."/>
            <person name="Schmidt E.W."/>
            <person name="Haygood M.G."/>
            <person name="Posfai J."/>
            <person name="Benner J."/>
            <person name="Madinger C."/>
            <person name="Nove J."/>
            <person name="Anton B."/>
            <person name="Chaudhary K."/>
            <person name="Foster J."/>
            <person name="Holman A."/>
            <person name="Kumar S."/>
            <person name="Lessard P.A."/>
            <person name="Luyten Y.A."/>
            <person name="Slatko B."/>
            <person name="Wood N."/>
            <person name="Wu B."/>
            <person name="Teplitski M."/>
            <person name="Mougous J.D."/>
            <person name="Ward N."/>
            <person name="Eisen J.A."/>
            <person name="Badger J.H."/>
            <person name="Distel D.L."/>
        </authorList>
    </citation>
    <scope>NUCLEOTIDE SEQUENCE [LARGE SCALE GENOMIC DNA]</scope>
    <source>
        <strain evidence="2">ATCC 39867 / T7901</strain>
    </source>
</reference>
<dbReference type="SUPFAM" id="SSF102400">
    <property type="entry name" value="DNA polymerase III chi subunit"/>
    <property type="match status" value="1"/>
</dbReference>
<dbReference type="Gene3D" id="3.40.50.10110">
    <property type="entry name" value="DNA polymerase III subunit chi"/>
    <property type="match status" value="1"/>
</dbReference>
<name>C5BMG7_TERTT</name>
<dbReference type="GO" id="GO:0003677">
    <property type="term" value="F:DNA binding"/>
    <property type="evidence" value="ECO:0007669"/>
    <property type="project" value="InterPro"/>
</dbReference>
<dbReference type="Pfam" id="PF04364">
    <property type="entry name" value="DNA_pol3_chi"/>
    <property type="match status" value="1"/>
</dbReference>
<dbReference type="InterPro" id="IPR007459">
    <property type="entry name" value="DNA_pol3_chi"/>
</dbReference>
<dbReference type="EC" id="2.7.7.7" evidence="1"/>
<dbReference type="PANTHER" id="PTHR38767:SF1">
    <property type="entry name" value="DNA POLYMERASE III SUBUNIT CHI"/>
    <property type="match status" value="1"/>
</dbReference>
<accession>C5BMG7</accession>
<dbReference type="EMBL" id="CP001614">
    <property type="protein sequence ID" value="ACR12162.1"/>
    <property type="molecule type" value="Genomic_DNA"/>
</dbReference>